<name>A0A0E9SQ56_ANGAN</name>
<organism evidence="2">
    <name type="scientific">Anguilla anguilla</name>
    <name type="common">European freshwater eel</name>
    <name type="synonym">Muraena anguilla</name>
    <dbReference type="NCBI Taxonomy" id="7936"/>
    <lineage>
        <taxon>Eukaryota</taxon>
        <taxon>Metazoa</taxon>
        <taxon>Chordata</taxon>
        <taxon>Craniata</taxon>
        <taxon>Vertebrata</taxon>
        <taxon>Euteleostomi</taxon>
        <taxon>Actinopterygii</taxon>
        <taxon>Neopterygii</taxon>
        <taxon>Teleostei</taxon>
        <taxon>Anguilliformes</taxon>
        <taxon>Anguillidae</taxon>
        <taxon>Anguilla</taxon>
    </lineage>
</organism>
<evidence type="ECO:0000256" key="1">
    <source>
        <dbReference type="SAM" id="MobiDB-lite"/>
    </source>
</evidence>
<reference evidence="2" key="2">
    <citation type="journal article" date="2015" name="Fish Shellfish Immunol.">
        <title>Early steps in the European eel (Anguilla anguilla)-Vibrio vulnificus interaction in the gills: Role of the RtxA13 toxin.</title>
        <authorList>
            <person name="Callol A."/>
            <person name="Pajuelo D."/>
            <person name="Ebbesson L."/>
            <person name="Teles M."/>
            <person name="MacKenzie S."/>
            <person name="Amaro C."/>
        </authorList>
    </citation>
    <scope>NUCLEOTIDE SEQUENCE</scope>
</reference>
<protein>
    <submittedName>
        <fullName evidence="2">Uncharacterized protein</fullName>
    </submittedName>
</protein>
<feature type="compositionally biased region" description="Basic residues" evidence="1">
    <location>
        <begin position="1"/>
        <end position="15"/>
    </location>
</feature>
<dbReference type="AlphaFoldDB" id="A0A0E9SQ56"/>
<proteinExistence type="predicted"/>
<accession>A0A0E9SQ56</accession>
<feature type="region of interest" description="Disordered" evidence="1">
    <location>
        <begin position="1"/>
        <end position="21"/>
    </location>
</feature>
<sequence>MTKRLKSSRKRKKVALHLANE</sequence>
<dbReference type="EMBL" id="GBXM01065146">
    <property type="protein sequence ID" value="JAH43431.1"/>
    <property type="molecule type" value="Transcribed_RNA"/>
</dbReference>
<evidence type="ECO:0000313" key="2">
    <source>
        <dbReference type="EMBL" id="JAH43431.1"/>
    </source>
</evidence>
<reference evidence="2" key="1">
    <citation type="submission" date="2014-11" db="EMBL/GenBank/DDBJ databases">
        <authorList>
            <person name="Amaro Gonzalez C."/>
        </authorList>
    </citation>
    <scope>NUCLEOTIDE SEQUENCE</scope>
</reference>